<name>A0ABV8TWT1_9ACTN</name>
<protein>
    <submittedName>
        <fullName evidence="5">NAD-binding protein</fullName>
    </submittedName>
</protein>
<dbReference type="InterPro" id="IPR003148">
    <property type="entry name" value="RCK_N"/>
</dbReference>
<evidence type="ECO:0000256" key="2">
    <source>
        <dbReference type="SAM" id="Phobius"/>
    </source>
</evidence>
<sequence length="615" mass="67459">MAPLRPNWPPPGAKHVIVVGDSGLALRFIKSTTENFGLAVTAVLKPGPGFQRTAIRAAQSRNDLIRVQEAEHIDTETVADAGLKDAYAVVLLAQDDVGNLHLALKIRELSNNLAAREDGHRARLIIRMYNRQLRSRVKHLVGKDDLYIESDADMVAPTYVAAAQLHVPPGKIRLWGRELLVSNRPEGGTEWAIAQGERPHVQILPDEDLANARYLRLLPRSRSPALRRFRKRAGRALRRVLREFRRTVDIKLRLAALALTVILITGIVLLRVYGQNPDQPLTTYDALYIISLAAGGGIDPELRAQPWTRFAHASVTLAGSLLVPVVTGAIVQALVGRKYALATGRIVEPVRRHVIVVGLGNIGTRVVELLRAQGQQVVAIEKDRDVPGVQTARACGAQVLFGDAGSSEVLHEAGVQQCISVVAMAKQDSANLEVALSAISCRPDVHTVLRIYDEEFAELVRQNLNRRFQERRRRRSGPPSRDERFETRRHSSWSAPRVAAAAFAALVTDDQILATIPVRGQMVHIAQIGVEAGSDAVGLTADRLNEPGAYRLVALRRPTIGDNGEVIEPSVKTEHYGDIWYPDREHVIAVGDRLLVLASQAGLAHLERITGSPSD</sequence>
<feature type="region of interest" description="Disordered" evidence="1">
    <location>
        <begin position="468"/>
        <end position="490"/>
    </location>
</feature>
<evidence type="ECO:0000256" key="1">
    <source>
        <dbReference type="SAM" id="MobiDB-lite"/>
    </source>
</evidence>
<evidence type="ECO:0000259" key="3">
    <source>
        <dbReference type="PROSITE" id="PS51201"/>
    </source>
</evidence>
<keyword evidence="2" id="KW-0472">Membrane</keyword>
<dbReference type="EMBL" id="JBHSDK010000010">
    <property type="protein sequence ID" value="MFC4334924.1"/>
    <property type="molecule type" value="Genomic_DNA"/>
</dbReference>
<proteinExistence type="predicted"/>
<dbReference type="Pfam" id="PF02254">
    <property type="entry name" value="TrkA_N"/>
    <property type="match status" value="1"/>
</dbReference>
<comment type="caution">
    <text evidence="5">The sequence shown here is derived from an EMBL/GenBank/DDBJ whole genome shotgun (WGS) entry which is preliminary data.</text>
</comment>
<feature type="domain" description="RCK N-terminal" evidence="3">
    <location>
        <begin position="351"/>
        <end position="468"/>
    </location>
</feature>
<keyword evidence="2" id="KW-0812">Transmembrane</keyword>
<evidence type="ECO:0000313" key="6">
    <source>
        <dbReference type="Proteomes" id="UP001595823"/>
    </source>
</evidence>
<evidence type="ECO:0000313" key="5">
    <source>
        <dbReference type="EMBL" id="MFC4334924.1"/>
    </source>
</evidence>
<feature type="transmembrane region" description="Helical" evidence="2">
    <location>
        <begin position="252"/>
        <end position="273"/>
    </location>
</feature>
<dbReference type="InterPro" id="IPR006037">
    <property type="entry name" value="RCK_C"/>
</dbReference>
<gene>
    <name evidence="5" type="ORF">ACFPET_06915</name>
</gene>
<dbReference type="InterPro" id="IPR036721">
    <property type="entry name" value="RCK_C_sf"/>
</dbReference>
<feature type="transmembrane region" description="Helical" evidence="2">
    <location>
        <begin position="310"/>
        <end position="335"/>
    </location>
</feature>
<dbReference type="SUPFAM" id="SSF51735">
    <property type="entry name" value="NAD(P)-binding Rossmann-fold domains"/>
    <property type="match status" value="1"/>
</dbReference>
<dbReference type="Gene3D" id="3.30.70.1450">
    <property type="entry name" value="Regulator of K+ conductance, C-terminal domain"/>
    <property type="match status" value="1"/>
</dbReference>
<dbReference type="InterPro" id="IPR050721">
    <property type="entry name" value="Trk_Ktr_HKT_K-transport"/>
</dbReference>
<reference evidence="6" key="1">
    <citation type="journal article" date="2019" name="Int. J. Syst. Evol. Microbiol.">
        <title>The Global Catalogue of Microorganisms (GCM) 10K type strain sequencing project: providing services to taxonomists for standard genome sequencing and annotation.</title>
        <authorList>
            <consortium name="The Broad Institute Genomics Platform"/>
            <consortium name="The Broad Institute Genome Sequencing Center for Infectious Disease"/>
            <person name="Wu L."/>
            <person name="Ma J."/>
        </authorList>
    </citation>
    <scope>NUCLEOTIDE SEQUENCE [LARGE SCALE GENOMIC DNA]</scope>
    <source>
        <strain evidence="6">IBRC-M 10908</strain>
    </source>
</reference>
<feature type="domain" description="RCK C-terminal" evidence="4">
    <location>
        <begin position="513"/>
        <end position="612"/>
    </location>
</feature>
<keyword evidence="2" id="KW-1133">Transmembrane helix</keyword>
<dbReference type="Proteomes" id="UP001595823">
    <property type="component" value="Unassembled WGS sequence"/>
</dbReference>
<dbReference type="PROSITE" id="PS51201">
    <property type="entry name" value="RCK_N"/>
    <property type="match status" value="1"/>
</dbReference>
<dbReference type="PANTHER" id="PTHR43833">
    <property type="entry name" value="POTASSIUM CHANNEL PROTEIN 2-RELATED-RELATED"/>
    <property type="match status" value="1"/>
</dbReference>
<dbReference type="RefSeq" id="WP_380619096.1">
    <property type="nucleotide sequence ID" value="NZ_JBHSDK010000010.1"/>
</dbReference>
<dbReference type="Gene3D" id="3.40.50.720">
    <property type="entry name" value="NAD(P)-binding Rossmann-like Domain"/>
    <property type="match status" value="2"/>
</dbReference>
<evidence type="ECO:0000259" key="4">
    <source>
        <dbReference type="PROSITE" id="PS51202"/>
    </source>
</evidence>
<dbReference type="PANTHER" id="PTHR43833:SF11">
    <property type="entry name" value="VOLTAGE-GATED POTASSIUM CHANNEL KCH"/>
    <property type="match status" value="1"/>
</dbReference>
<organism evidence="5 6">
    <name type="scientific">Salininema proteolyticum</name>
    <dbReference type="NCBI Taxonomy" id="1607685"/>
    <lineage>
        <taxon>Bacteria</taxon>
        <taxon>Bacillati</taxon>
        <taxon>Actinomycetota</taxon>
        <taxon>Actinomycetes</taxon>
        <taxon>Glycomycetales</taxon>
        <taxon>Glycomycetaceae</taxon>
        <taxon>Salininema</taxon>
    </lineage>
</organism>
<feature type="compositionally biased region" description="Basic and acidic residues" evidence="1">
    <location>
        <begin position="480"/>
        <end position="489"/>
    </location>
</feature>
<dbReference type="InterPro" id="IPR036291">
    <property type="entry name" value="NAD(P)-bd_dom_sf"/>
</dbReference>
<keyword evidence="6" id="KW-1185">Reference proteome</keyword>
<accession>A0ABV8TWT1</accession>
<dbReference type="PROSITE" id="PS51202">
    <property type="entry name" value="RCK_C"/>
    <property type="match status" value="1"/>
</dbReference>